<reference evidence="6" key="1">
    <citation type="submission" date="2022-08" db="EMBL/GenBank/DDBJ databases">
        <title>Draft genome sequencing of Roseisolibacter agri AW1220.</title>
        <authorList>
            <person name="Tobiishi Y."/>
            <person name="Tonouchi A."/>
        </authorList>
    </citation>
    <scope>NUCLEOTIDE SEQUENCE</scope>
    <source>
        <strain evidence="6">AW1220</strain>
    </source>
</reference>
<dbReference type="PROSITE" id="PS00211">
    <property type="entry name" value="ABC_TRANSPORTER_1"/>
    <property type="match status" value="1"/>
</dbReference>
<dbReference type="Proteomes" id="UP001161325">
    <property type="component" value="Unassembled WGS sequence"/>
</dbReference>
<dbReference type="Pfam" id="PF00005">
    <property type="entry name" value="ABC_tran"/>
    <property type="match status" value="2"/>
</dbReference>
<sequence>MTHPVNDGVILALDGIVKRFGAAVALDGASLAVRRGTLHAVLGENGAGKTTLMRIAFGMLPPDAGTIRLDGVARRLASPADAIAAGIGMVHQHFTVVPAMTVAENVALGGRGRYDARAAADRVREVGARAGLALDPDARAGDLSVAGQQRLEIVKALARDARLLILDEPAAVLGPAEARELLTWLRGYVDAGATAVLITHKLRDALAFADDVTVLRRGRTVATARAAATDETALTRHMLGAADGTDDAALATVGAGPAAHHDAAPTAGPVRAAARDLRYVDARGVTVVRDATFELRAGELVGVVGVEGSGQRELLRLLAGRLAPTAGTLTRPARVGFVPEDRHRDALLLDGSLVENVALRGAGARRGLVPWTALGRRTTTLLERFDVRAGPAGATLPARALSGGNQQKLVVARELAGDETGTPELVVAENPTRGLDVRATAAVLARLRDARAAGAAVIVYSSDLDEVLALADRVLVVYDGHVRPAPAEREAVGRAMLGVFD</sequence>
<dbReference type="InterPro" id="IPR050107">
    <property type="entry name" value="ABC_carbohydrate_import_ATPase"/>
</dbReference>
<dbReference type="InterPro" id="IPR003593">
    <property type="entry name" value="AAA+_ATPase"/>
</dbReference>
<evidence type="ECO:0000313" key="6">
    <source>
        <dbReference type="EMBL" id="GLC24427.1"/>
    </source>
</evidence>
<feature type="domain" description="ABC transporter" evidence="5">
    <location>
        <begin position="11"/>
        <end position="242"/>
    </location>
</feature>
<evidence type="ECO:0000256" key="4">
    <source>
        <dbReference type="ARBA" id="ARBA00022840"/>
    </source>
</evidence>
<gene>
    <name evidence="6" type="ORF">rosag_09400</name>
</gene>
<dbReference type="SUPFAM" id="SSF52540">
    <property type="entry name" value="P-loop containing nucleoside triphosphate hydrolases"/>
    <property type="match status" value="2"/>
</dbReference>
<evidence type="ECO:0000259" key="5">
    <source>
        <dbReference type="PROSITE" id="PS50893"/>
    </source>
</evidence>
<dbReference type="PANTHER" id="PTHR43790:SF9">
    <property type="entry name" value="GALACTOFURANOSE TRANSPORTER ATP-BINDING PROTEIN YTFR"/>
    <property type="match status" value="1"/>
</dbReference>
<dbReference type="AlphaFoldDB" id="A0AA37Q4F2"/>
<dbReference type="InterPro" id="IPR027417">
    <property type="entry name" value="P-loop_NTPase"/>
</dbReference>
<keyword evidence="1" id="KW-0813">Transport</keyword>
<dbReference type="SMART" id="SM00382">
    <property type="entry name" value="AAA"/>
    <property type="match status" value="2"/>
</dbReference>
<dbReference type="RefSeq" id="WP_284348876.1">
    <property type="nucleotide sequence ID" value="NZ_BRXS01000002.1"/>
</dbReference>
<keyword evidence="7" id="KW-1185">Reference proteome</keyword>
<dbReference type="PROSITE" id="PS50893">
    <property type="entry name" value="ABC_TRANSPORTER_2"/>
    <property type="match status" value="2"/>
</dbReference>
<keyword evidence="3" id="KW-0547">Nucleotide-binding</keyword>
<evidence type="ECO:0000256" key="3">
    <source>
        <dbReference type="ARBA" id="ARBA00022741"/>
    </source>
</evidence>
<dbReference type="EMBL" id="BRXS01000002">
    <property type="protein sequence ID" value="GLC24427.1"/>
    <property type="molecule type" value="Genomic_DNA"/>
</dbReference>
<feature type="domain" description="ABC transporter" evidence="5">
    <location>
        <begin position="272"/>
        <end position="499"/>
    </location>
</feature>
<organism evidence="6 7">
    <name type="scientific">Roseisolibacter agri</name>
    <dbReference type="NCBI Taxonomy" id="2014610"/>
    <lineage>
        <taxon>Bacteria</taxon>
        <taxon>Pseudomonadati</taxon>
        <taxon>Gemmatimonadota</taxon>
        <taxon>Gemmatimonadia</taxon>
        <taxon>Gemmatimonadales</taxon>
        <taxon>Gemmatimonadaceae</taxon>
        <taxon>Roseisolibacter</taxon>
    </lineage>
</organism>
<dbReference type="CDD" id="cd03216">
    <property type="entry name" value="ABC_Carb_Monos_I"/>
    <property type="match status" value="1"/>
</dbReference>
<accession>A0AA37Q4F2</accession>
<dbReference type="PANTHER" id="PTHR43790">
    <property type="entry name" value="CARBOHYDRATE TRANSPORT ATP-BINDING PROTEIN MG119-RELATED"/>
    <property type="match status" value="1"/>
</dbReference>
<dbReference type="InterPro" id="IPR017871">
    <property type="entry name" value="ABC_transporter-like_CS"/>
</dbReference>
<keyword evidence="2" id="KW-0677">Repeat</keyword>
<dbReference type="GO" id="GO:0005524">
    <property type="term" value="F:ATP binding"/>
    <property type="evidence" value="ECO:0007669"/>
    <property type="project" value="UniProtKB-KW"/>
</dbReference>
<protein>
    <submittedName>
        <fullName evidence="6">ABC transporter</fullName>
    </submittedName>
</protein>
<proteinExistence type="predicted"/>
<evidence type="ECO:0000256" key="2">
    <source>
        <dbReference type="ARBA" id="ARBA00022737"/>
    </source>
</evidence>
<comment type="caution">
    <text evidence="6">The sequence shown here is derived from an EMBL/GenBank/DDBJ whole genome shotgun (WGS) entry which is preliminary data.</text>
</comment>
<dbReference type="InterPro" id="IPR003439">
    <property type="entry name" value="ABC_transporter-like_ATP-bd"/>
</dbReference>
<dbReference type="Gene3D" id="3.40.50.300">
    <property type="entry name" value="P-loop containing nucleotide triphosphate hydrolases"/>
    <property type="match status" value="2"/>
</dbReference>
<evidence type="ECO:0000256" key="1">
    <source>
        <dbReference type="ARBA" id="ARBA00022448"/>
    </source>
</evidence>
<name>A0AA37Q4F2_9BACT</name>
<dbReference type="GO" id="GO:0016887">
    <property type="term" value="F:ATP hydrolysis activity"/>
    <property type="evidence" value="ECO:0007669"/>
    <property type="project" value="InterPro"/>
</dbReference>
<keyword evidence="4" id="KW-0067">ATP-binding</keyword>
<evidence type="ECO:0000313" key="7">
    <source>
        <dbReference type="Proteomes" id="UP001161325"/>
    </source>
</evidence>